<evidence type="ECO:0000313" key="3">
    <source>
        <dbReference type="EMBL" id="SFE26742.1"/>
    </source>
</evidence>
<accession>A0A1I1Z5B0</accession>
<proteinExistence type="predicted"/>
<dbReference type="Proteomes" id="UP000199517">
    <property type="component" value="Unassembled WGS sequence"/>
</dbReference>
<evidence type="ECO:0000313" key="4">
    <source>
        <dbReference type="Proteomes" id="UP000199517"/>
    </source>
</evidence>
<sequence length="140" mass="15253">MDIFKTTTAAPAMAAGAVLIGALLCNAGAHAQAGAACRPGGTVEETNACAVQAYQQADTAIAVLYGDVMRALSAHERPQLRQEQSAWQRERLLRCKQSTRASEPLPEWPRLYHACLTAETEARRKGLMRWLTLEHPSARP</sequence>
<reference evidence="4" key="1">
    <citation type="submission" date="2016-10" db="EMBL/GenBank/DDBJ databases">
        <authorList>
            <person name="Varghese N."/>
            <person name="Submissions S."/>
        </authorList>
    </citation>
    <scope>NUCLEOTIDE SEQUENCE [LARGE SCALE GENOMIC DNA]</scope>
    <source>
        <strain evidence="4">DSM 7481</strain>
    </source>
</reference>
<evidence type="ECO:0000256" key="1">
    <source>
        <dbReference type="SAM" id="SignalP"/>
    </source>
</evidence>
<name>A0A1I1Z5B0_9BURK</name>
<dbReference type="InterPro" id="IPR009739">
    <property type="entry name" value="LprI-like_N"/>
</dbReference>
<gene>
    <name evidence="3" type="ORF">SAMN04489710_12317</name>
</gene>
<feature type="signal peptide" evidence="1">
    <location>
        <begin position="1"/>
        <end position="31"/>
    </location>
</feature>
<feature type="domain" description="Lysozyme inhibitor LprI-like N-terminal" evidence="2">
    <location>
        <begin position="43"/>
        <end position="126"/>
    </location>
</feature>
<keyword evidence="1" id="KW-0732">Signal</keyword>
<dbReference type="Pfam" id="PF07007">
    <property type="entry name" value="LprI"/>
    <property type="match status" value="1"/>
</dbReference>
<protein>
    <submittedName>
        <fullName evidence="3">Uncharacterized conserved protein YecT, DUF1311 family</fullName>
    </submittedName>
</protein>
<dbReference type="STRING" id="32040.SAMN04489710_12317"/>
<keyword evidence="4" id="KW-1185">Reference proteome</keyword>
<dbReference type="EMBL" id="FOMQ01000023">
    <property type="protein sequence ID" value="SFE26742.1"/>
    <property type="molecule type" value="Genomic_DNA"/>
</dbReference>
<evidence type="ECO:0000259" key="2">
    <source>
        <dbReference type="Pfam" id="PF07007"/>
    </source>
</evidence>
<dbReference type="AlphaFoldDB" id="A0A1I1Z5B0"/>
<feature type="chain" id="PRO_5011784463" evidence="1">
    <location>
        <begin position="32"/>
        <end position="140"/>
    </location>
</feature>
<organism evidence="3 4">
    <name type="scientific">Paracidovorax konjaci</name>
    <dbReference type="NCBI Taxonomy" id="32040"/>
    <lineage>
        <taxon>Bacteria</taxon>
        <taxon>Pseudomonadati</taxon>
        <taxon>Pseudomonadota</taxon>
        <taxon>Betaproteobacteria</taxon>
        <taxon>Burkholderiales</taxon>
        <taxon>Comamonadaceae</taxon>
        <taxon>Paracidovorax</taxon>
    </lineage>
</organism>
<dbReference type="Gene3D" id="1.20.1270.180">
    <property type="match status" value="1"/>
</dbReference>